<dbReference type="PANTHER" id="PTHR47186:SF3">
    <property type="entry name" value="OS09G0267800 PROTEIN"/>
    <property type="match status" value="1"/>
</dbReference>
<name>A0AAV3PL12_LITER</name>
<comment type="caution">
    <text evidence="2">The sequence shown here is derived from an EMBL/GenBank/DDBJ whole genome shotgun (WGS) entry which is preliminary data.</text>
</comment>
<dbReference type="EMBL" id="BAABME010001776">
    <property type="protein sequence ID" value="GAA0151386.1"/>
    <property type="molecule type" value="Genomic_DNA"/>
</dbReference>
<dbReference type="InterPro" id="IPR056789">
    <property type="entry name" value="LRR_R13L1-DRL21"/>
</dbReference>
<reference evidence="2 3" key="1">
    <citation type="submission" date="2024-01" db="EMBL/GenBank/DDBJ databases">
        <title>The complete chloroplast genome sequence of Lithospermum erythrorhizon: insights into the phylogenetic relationship among Boraginaceae species and the maternal lineages of purple gromwells.</title>
        <authorList>
            <person name="Okada T."/>
            <person name="Watanabe K."/>
        </authorList>
    </citation>
    <scope>NUCLEOTIDE SEQUENCE [LARGE SCALE GENOMIC DNA]</scope>
</reference>
<organism evidence="2 3">
    <name type="scientific">Lithospermum erythrorhizon</name>
    <name type="common">Purple gromwell</name>
    <name type="synonym">Lithospermum officinale var. erythrorhizon</name>
    <dbReference type="NCBI Taxonomy" id="34254"/>
    <lineage>
        <taxon>Eukaryota</taxon>
        <taxon>Viridiplantae</taxon>
        <taxon>Streptophyta</taxon>
        <taxon>Embryophyta</taxon>
        <taxon>Tracheophyta</taxon>
        <taxon>Spermatophyta</taxon>
        <taxon>Magnoliopsida</taxon>
        <taxon>eudicotyledons</taxon>
        <taxon>Gunneridae</taxon>
        <taxon>Pentapetalae</taxon>
        <taxon>asterids</taxon>
        <taxon>lamiids</taxon>
        <taxon>Boraginales</taxon>
        <taxon>Boraginaceae</taxon>
        <taxon>Boraginoideae</taxon>
        <taxon>Lithospermeae</taxon>
        <taxon>Lithospermum</taxon>
    </lineage>
</organism>
<sequence length="215" mass="24310">MGIGCNNLHEVPNSSSSTTTFFPKLVHFAILHCDELKEWEDLTQTEENTINVMPKLKILHIENCPKLEVLPRLLLHKASCLSNLSINLSEQFSIGKLKEVPNVYFWKKRSFMGPKFPSLMTVLDNLAEVEIIGAENVLSLPPLGMLPSLEKLKLEGLSLLKFIGREFWGTNNSVVDTGSRWPSSVAAFPKLVQFILNDCHELEELAEIDQEQEQH</sequence>
<dbReference type="InterPro" id="IPR032675">
    <property type="entry name" value="LRR_dom_sf"/>
</dbReference>
<gene>
    <name evidence="2" type="ORF">LIER_10117</name>
</gene>
<dbReference type="SUPFAM" id="SSF52047">
    <property type="entry name" value="RNI-like"/>
    <property type="match status" value="1"/>
</dbReference>
<accession>A0AAV3PL12</accession>
<dbReference type="Proteomes" id="UP001454036">
    <property type="component" value="Unassembled WGS sequence"/>
</dbReference>
<dbReference type="Gene3D" id="3.80.10.10">
    <property type="entry name" value="Ribonuclease Inhibitor"/>
    <property type="match status" value="1"/>
</dbReference>
<dbReference type="AlphaFoldDB" id="A0AAV3PL12"/>
<protein>
    <recommendedName>
        <fullName evidence="1">R13L1/DRL21-like LRR repeat region domain-containing protein</fullName>
    </recommendedName>
</protein>
<feature type="domain" description="R13L1/DRL21-like LRR repeat region" evidence="1">
    <location>
        <begin position="107"/>
        <end position="156"/>
    </location>
</feature>
<dbReference type="Pfam" id="PF25019">
    <property type="entry name" value="LRR_R13L1-DRL21"/>
    <property type="match status" value="1"/>
</dbReference>
<proteinExistence type="predicted"/>
<evidence type="ECO:0000313" key="2">
    <source>
        <dbReference type="EMBL" id="GAA0151386.1"/>
    </source>
</evidence>
<keyword evidence="3" id="KW-1185">Reference proteome</keyword>
<evidence type="ECO:0000313" key="3">
    <source>
        <dbReference type="Proteomes" id="UP001454036"/>
    </source>
</evidence>
<dbReference type="PANTHER" id="PTHR47186">
    <property type="entry name" value="LEUCINE-RICH REPEAT-CONTAINING PROTEIN 57"/>
    <property type="match status" value="1"/>
</dbReference>
<evidence type="ECO:0000259" key="1">
    <source>
        <dbReference type="Pfam" id="PF25019"/>
    </source>
</evidence>